<protein>
    <submittedName>
        <fullName evidence="1">Uncharacterized protein</fullName>
    </submittedName>
</protein>
<proteinExistence type="predicted"/>
<evidence type="ECO:0000313" key="1">
    <source>
        <dbReference type="EMBL" id="KAK3722730.1"/>
    </source>
</evidence>
<name>A0ACC3NTA8_9PEZI</name>
<sequence length="295" mass="33354">MAEYMAGCDTYWRSDTDDTLATYKQYTKAALKSEFEKEGKNIKKSITKAQLLEMKQRLDKGLVIYAACSVEELRGFHEVRGISTSDNKCSTRPSLTTKLMAADLSPIFDRLFALPAELRVRTYEYYTGSFPKRLRTPAAPPLARTCKQLKAEVLPMFYSTLTIELIFLRSNTTNNCLPDHNSTLFLSNISPENLAAIRSVYLNICDTWPRDHGVGPERIIPAGTISLELDDSPEVLISDTVQYRGKGRWAAKNMIEPEVRSPLQKPVDRIREVGGREKVTFRVIEALRAMEGSIF</sequence>
<dbReference type="EMBL" id="JAUTXU010000012">
    <property type="protein sequence ID" value="KAK3722730.1"/>
    <property type="molecule type" value="Genomic_DNA"/>
</dbReference>
<accession>A0ACC3NTA8</accession>
<evidence type="ECO:0000313" key="2">
    <source>
        <dbReference type="Proteomes" id="UP001281147"/>
    </source>
</evidence>
<reference evidence="1" key="1">
    <citation type="submission" date="2023-07" db="EMBL/GenBank/DDBJ databases">
        <title>Black Yeasts Isolated from many extreme environments.</title>
        <authorList>
            <person name="Coleine C."/>
            <person name="Stajich J.E."/>
            <person name="Selbmann L."/>
        </authorList>
    </citation>
    <scope>NUCLEOTIDE SEQUENCE</scope>
    <source>
        <strain evidence="1">CCFEE 5714</strain>
    </source>
</reference>
<comment type="caution">
    <text evidence="1">The sequence shown here is derived from an EMBL/GenBank/DDBJ whole genome shotgun (WGS) entry which is preliminary data.</text>
</comment>
<gene>
    <name evidence="1" type="ORF">LTR37_002301</name>
</gene>
<organism evidence="1 2">
    <name type="scientific">Vermiconidia calcicola</name>
    <dbReference type="NCBI Taxonomy" id="1690605"/>
    <lineage>
        <taxon>Eukaryota</taxon>
        <taxon>Fungi</taxon>
        <taxon>Dikarya</taxon>
        <taxon>Ascomycota</taxon>
        <taxon>Pezizomycotina</taxon>
        <taxon>Dothideomycetes</taxon>
        <taxon>Dothideomycetidae</taxon>
        <taxon>Mycosphaerellales</taxon>
        <taxon>Extremaceae</taxon>
        <taxon>Vermiconidia</taxon>
    </lineage>
</organism>
<keyword evidence="2" id="KW-1185">Reference proteome</keyword>
<dbReference type="Proteomes" id="UP001281147">
    <property type="component" value="Unassembled WGS sequence"/>
</dbReference>